<evidence type="ECO:0008006" key="5">
    <source>
        <dbReference type="Google" id="ProtNLM"/>
    </source>
</evidence>
<feature type="region of interest" description="Disordered" evidence="2">
    <location>
        <begin position="105"/>
        <end position="124"/>
    </location>
</feature>
<comment type="similarity">
    <text evidence="1">Belongs to the phD/YefM antitoxin family.</text>
</comment>
<dbReference type="RefSeq" id="WP_131829119.1">
    <property type="nucleotide sequence ID" value="NZ_FUEZ01000004.1"/>
</dbReference>
<organism evidence="3 4">
    <name type="scientific">Mycobacterium numidiamassiliense</name>
    <dbReference type="NCBI Taxonomy" id="1841861"/>
    <lineage>
        <taxon>Bacteria</taxon>
        <taxon>Bacillati</taxon>
        <taxon>Actinomycetota</taxon>
        <taxon>Actinomycetes</taxon>
        <taxon>Mycobacteriales</taxon>
        <taxon>Mycobacteriaceae</taxon>
        <taxon>Mycobacterium</taxon>
    </lineage>
</organism>
<accession>A0A2U3P9V7</accession>
<proteinExistence type="inferred from homology"/>
<evidence type="ECO:0000313" key="3">
    <source>
        <dbReference type="EMBL" id="SPM40547.1"/>
    </source>
</evidence>
<dbReference type="AlphaFoldDB" id="A0A2U3P9V7"/>
<protein>
    <recommendedName>
        <fullName evidence="5">Antitoxin</fullName>
    </recommendedName>
</protein>
<name>A0A2U3P9V7_9MYCO</name>
<evidence type="ECO:0000256" key="2">
    <source>
        <dbReference type="SAM" id="MobiDB-lite"/>
    </source>
</evidence>
<evidence type="ECO:0000256" key="1">
    <source>
        <dbReference type="ARBA" id="ARBA00009981"/>
    </source>
</evidence>
<dbReference type="Proteomes" id="UP000240424">
    <property type="component" value="Unassembled WGS sequence"/>
</dbReference>
<evidence type="ECO:0000313" key="4">
    <source>
        <dbReference type="Proteomes" id="UP000240424"/>
    </source>
</evidence>
<gene>
    <name evidence="3" type="ORF">MNAB215_2748</name>
</gene>
<sequence>MAVEDEVGIAQVHLYTMRELNQDTAGTIQRINETNTPGIITRHGRFVAVIHPLANTPIESVAIANALKDIETRNQLVGDSTVGKIYSAEEAANELNLTVDVREASLRELGPHKSDRRSPRRQDP</sequence>
<dbReference type="SUPFAM" id="SSF143120">
    <property type="entry name" value="YefM-like"/>
    <property type="match status" value="1"/>
</dbReference>
<keyword evidence="4" id="KW-1185">Reference proteome</keyword>
<dbReference type="EMBL" id="FUEZ01000004">
    <property type="protein sequence ID" value="SPM40547.1"/>
    <property type="molecule type" value="Genomic_DNA"/>
</dbReference>
<reference evidence="3 4" key="1">
    <citation type="submission" date="2017-01" db="EMBL/GenBank/DDBJ databases">
        <authorList>
            <consortium name="Urmite Genomes"/>
        </authorList>
    </citation>
    <scope>NUCLEOTIDE SEQUENCE [LARGE SCALE GENOMIC DNA]</scope>
    <source>
        <strain evidence="3 4">AB215</strain>
    </source>
</reference>
<dbReference type="OrthoDB" id="4735268at2"/>
<dbReference type="InterPro" id="IPR036165">
    <property type="entry name" value="YefM-like_sf"/>
</dbReference>